<dbReference type="Pfam" id="PF00560">
    <property type="entry name" value="LRR_1"/>
    <property type="match status" value="6"/>
</dbReference>
<dbReference type="SUPFAM" id="SSF52047">
    <property type="entry name" value="RNI-like"/>
    <property type="match status" value="1"/>
</dbReference>
<evidence type="ECO:0000313" key="13">
    <source>
        <dbReference type="EMBL" id="TVU21838.1"/>
    </source>
</evidence>
<evidence type="ECO:0000313" key="14">
    <source>
        <dbReference type="Proteomes" id="UP000324897"/>
    </source>
</evidence>
<keyword evidence="14" id="KW-1185">Reference proteome</keyword>
<evidence type="ECO:0000256" key="1">
    <source>
        <dbReference type="ARBA" id="ARBA00004162"/>
    </source>
</evidence>
<dbReference type="GO" id="GO:0009791">
    <property type="term" value="P:post-embryonic development"/>
    <property type="evidence" value="ECO:0007669"/>
    <property type="project" value="UniProtKB-ARBA"/>
</dbReference>
<evidence type="ECO:0000256" key="4">
    <source>
        <dbReference type="ARBA" id="ARBA00022729"/>
    </source>
</evidence>
<dbReference type="Pfam" id="PF23598">
    <property type="entry name" value="LRR_14"/>
    <property type="match status" value="1"/>
</dbReference>
<evidence type="ECO:0000256" key="2">
    <source>
        <dbReference type="ARBA" id="ARBA00022614"/>
    </source>
</evidence>
<evidence type="ECO:0000259" key="12">
    <source>
        <dbReference type="PROSITE" id="PS50011"/>
    </source>
</evidence>
<dbReference type="EMBL" id="RWGY01000026">
    <property type="protein sequence ID" value="TVU21838.1"/>
    <property type="molecule type" value="Genomic_DNA"/>
</dbReference>
<protein>
    <recommendedName>
        <fullName evidence="12">Protein kinase domain-containing protein</fullName>
    </recommendedName>
</protein>
<evidence type="ECO:0000256" key="8">
    <source>
        <dbReference type="ARBA" id="ARBA00023170"/>
    </source>
</evidence>
<name>A0A5J9UFD1_9POAL</name>
<dbReference type="InterPro" id="IPR017441">
    <property type="entry name" value="Protein_kinase_ATP_BS"/>
</dbReference>
<dbReference type="PRINTS" id="PR00019">
    <property type="entry name" value="LEURICHRPT"/>
</dbReference>
<dbReference type="InterPro" id="IPR003591">
    <property type="entry name" value="Leu-rich_rpt_typical-subtyp"/>
</dbReference>
<feature type="non-terminal residue" evidence="13">
    <location>
        <position position="1"/>
    </location>
</feature>
<proteinExistence type="predicted"/>
<keyword evidence="6 11" id="KW-1133">Transmembrane helix</keyword>
<dbReference type="InterPro" id="IPR000719">
    <property type="entry name" value="Prot_kinase_dom"/>
</dbReference>
<dbReference type="AlphaFoldDB" id="A0A5J9UFD1"/>
<keyword evidence="8" id="KW-0675">Receptor</keyword>
<dbReference type="InterPro" id="IPR011009">
    <property type="entry name" value="Kinase-like_dom_sf"/>
</dbReference>
<dbReference type="PROSITE" id="PS00107">
    <property type="entry name" value="PROTEIN_KINASE_ATP"/>
    <property type="match status" value="1"/>
</dbReference>
<dbReference type="FunFam" id="3.30.200.20:FF:000432">
    <property type="entry name" value="LRR receptor-like serine/threonine-protein kinase EFR"/>
    <property type="match status" value="1"/>
</dbReference>
<comment type="caution">
    <text evidence="13">The sequence shown here is derived from an EMBL/GenBank/DDBJ whole genome shotgun (WGS) entry which is preliminary data.</text>
</comment>
<dbReference type="Gene3D" id="3.80.10.10">
    <property type="entry name" value="Ribonuclease Inhibitor"/>
    <property type="match status" value="2"/>
</dbReference>
<accession>A0A5J9UFD1</accession>
<dbReference type="Pfam" id="PF07714">
    <property type="entry name" value="PK_Tyr_Ser-Thr"/>
    <property type="match status" value="1"/>
</dbReference>
<dbReference type="GO" id="GO:0005886">
    <property type="term" value="C:plasma membrane"/>
    <property type="evidence" value="ECO:0007669"/>
    <property type="project" value="UniProtKB-SubCell"/>
</dbReference>
<dbReference type="GO" id="GO:0033612">
    <property type="term" value="F:receptor serine/threonine kinase binding"/>
    <property type="evidence" value="ECO:0007669"/>
    <property type="project" value="TreeGrafter"/>
</dbReference>
<dbReference type="SMART" id="SM00369">
    <property type="entry name" value="LRR_TYP"/>
    <property type="match status" value="7"/>
</dbReference>
<evidence type="ECO:0000256" key="6">
    <source>
        <dbReference type="ARBA" id="ARBA00022989"/>
    </source>
</evidence>
<dbReference type="InterPro" id="IPR032675">
    <property type="entry name" value="LRR_dom_sf"/>
</dbReference>
<evidence type="ECO:0000256" key="11">
    <source>
        <dbReference type="SAM" id="Phobius"/>
    </source>
</evidence>
<dbReference type="OrthoDB" id="676979at2759"/>
<dbReference type="FunFam" id="3.80.10.10:FF:000233">
    <property type="entry name" value="Leucine-rich repeat receptor-like protein kinase TDR"/>
    <property type="match status" value="1"/>
</dbReference>
<dbReference type="SUPFAM" id="SSF56112">
    <property type="entry name" value="Protein kinase-like (PK-like)"/>
    <property type="match status" value="1"/>
</dbReference>
<dbReference type="Gramene" id="TVU21838">
    <property type="protein sequence ID" value="TVU21838"/>
    <property type="gene ID" value="EJB05_31506"/>
</dbReference>
<keyword evidence="3 11" id="KW-0812">Transmembrane</keyword>
<dbReference type="InterPro" id="IPR055414">
    <property type="entry name" value="LRR_R13L4/SHOC2-like"/>
</dbReference>
<evidence type="ECO:0000256" key="9">
    <source>
        <dbReference type="ARBA" id="ARBA00023180"/>
    </source>
</evidence>
<reference evidence="13 14" key="1">
    <citation type="journal article" date="2019" name="Sci. Rep.">
        <title>A high-quality genome of Eragrostis curvula grass provides insights into Poaceae evolution and supports new strategies to enhance forage quality.</title>
        <authorList>
            <person name="Carballo J."/>
            <person name="Santos B.A.C.M."/>
            <person name="Zappacosta D."/>
            <person name="Garbus I."/>
            <person name="Selva J.P."/>
            <person name="Gallo C.A."/>
            <person name="Diaz A."/>
            <person name="Albertini E."/>
            <person name="Caccamo M."/>
            <person name="Echenique V."/>
        </authorList>
    </citation>
    <scope>NUCLEOTIDE SEQUENCE [LARGE SCALE GENOMIC DNA]</scope>
    <source>
        <strain evidence="14">cv. Victoria</strain>
        <tissue evidence="13">Leaf</tissue>
    </source>
</reference>
<dbReference type="Proteomes" id="UP000324897">
    <property type="component" value="Unassembled WGS sequence"/>
</dbReference>
<feature type="binding site" evidence="10">
    <location>
        <position position="866"/>
    </location>
    <ligand>
        <name>ATP</name>
        <dbReference type="ChEBI" id="CHEBI:30616"/>
    </ligand>
</feature>
<evidence type="ECO:0000256" key="5">
    <source>
        <dbReference type="ARBA" id="ARBA00022737"/>
    </source>
</evidence>
<dbReference type="Pfam" id="PF13855">
    <property type="entry name" value="LRR_8"/>
    <property type="match status" value="2"/>
</dbReference>
<dbReference type="InterPro" id="IPR001611">
    <property type="entry name" value="Leu-rich_rpt"/>
</dbReference>
<dbReference type="PROSITE" id="PS50011">
    <property type="entry name" value="PROTEIN_KINASE_DOM"/>
    <property type="match status" value="1"/>
</dbReference>
<dbReference type="InterPro" id="IPR001245">
    <property type="entry name" value="Ser-Thr/Tyr_kinase_cat_dom"/>
</dbReference>
<dbReference type="PANTHER" id="PTHR48056:SF86">
    <property type="entry name" value="PROTEIN KINASE DOMAIN-CONTAINING PROTEIN"/>
    <property type="match status" value="1"/>
</dbReference>
<dbReference type="Gene3D" id="1.10.510.10">
    <property type="entry name" value="Transferase(Phosphotransferase) domain 1"/>
    <property type="match status" value="1"/>
</dbReference>
<comment type="subcellular location">
    <subcellularLocation>
        <location evidence="1">Cell membrane</location>
        <topology evidence="1">Single-pass membrane protein</topology>
    </subcellularLocation>
</comment>
<dbReference type="SUPFAM" id="SSF52058">
    <property type="entry name" value="L domain-like"/>
    <property type="match status" value="1"/>
</dbReference>
<dbReference type="Pfam" id="PF13966">
    <property type="entry name" value="zf-RVT"/>
    <property type="match status" value="1"/>
</dbReference>
<dbReference type="PANTHER" id="PTHR48056">
    <property type="entry name" value="LRR RECEPTOR-LIKE SERINE/THREONINE-PROTEIN KINASE-RELATED"/>
    <property type="match status" value="1"/>
</dbReference>
<dbReference type="GO" id="GO:0004674">
    <property type="term" value="F:protein serine/threonine kinase activity"/>
    <property type="evidence" value="ECO:0007669"/>
    <property type="project" value="UniProtKB-EC"/>
</dbReference>
<keyword evidence="5" id="KW-0677">Repeat</keyword>
<feature type="transmembrane region" description="Helical" evidence="11">
    <location>
        <begin position="778"/>
        <end position="801"/>
    </location>
</feature>
<dbReference type="GO" id="GO:0005524">
    <property type="term" value="F:ATP binding"/>
    <property type="evidence" value="ECO:0007669"/>
    <property type="project" value="UniProtKB-UniRule"/>
</dbReference>
<sequence>MIDRLSTAITSVEVGNGATTSFWFDDWTNLGPLHLALPAAFSHCTDTAISVRKALHTGILTLPLRPRLSEAAITELNSLCSSLSAATLEDRPDERWIRGTESRTPTSKSMYSKISPPGHEIRLQQHNWDNFAPKKVQVFFWILRHGNTRTRSFLHSLGVVDTKYCPFCPTNTETIDHLFVSCPAIQSFWHILLGHTTDTIEDWCSLVVSKFSSWPVKTMNTLLLALLWIAWKRRNRMIFDGINLTTAATATLLAEHLRLWTVRAPPSVSTVTMEDWCSLEVDVGLTPTVVSSKKKKNTFTGAIPASLGNLSSLYYLEVALNHLEGTIPSSLGNIQRIQYLNLACNNLSGEPPLSLYNLSSLRWLQLQENMLHGGIPADIGNRLPSILVLGFYSNYFTGPIPASLSNLTTLHTLDLSNNSLSGYVPRTLGRLHALGYLDLDTNRLEANDNEGWKFLTSLSNCTQLNFLDFSSNAAFTGQLPSSIANLSTNLQTLSFADTGISGSIPSAIGNLVSLQILRGQNTFISGVIPESIGKLGNLTKLLLFNTNLSEQIPSSIGNLSNLIQLDAHHANLEGSIPASIGKMKNLNILDLSRNRLNGSISEDIFKLSLLSICLNLSNNSLSGPIPSEVGNLDNLNKLALSGNQLSGEILDTIGHCTVLQELWLDNNSFTGSIPQSLSNIKGLSVINLSMNSFSGSIPGDIGSIQNLQLVYLARNNLSGSIPIGLHNLTSMSKLDLSFNNLQGEVPKEGIFRNLTHFSINGNNDLCAKINRKRHLKSLTIALASTGAHFFLATIIGLIKIIHYKLRRKQKIPFLPPIVEEQCERVSYQTLANGTNGFSEDNLIGKGSFGAVYKCTFQEQGITAAVKVFNIEHSSSAKSFVAECEVLRMVRHRCLIKIITCCSSIDHQGQDFKALVFEFMPNGSLSDWLYPKSSMPTLGDTLNLEQRLDIAVDIVDAFGLSSQLMSTTNNSL</sequence>
<keyword evidence="10" id="KW-0547">Nucleotide-binding</keyword>
<gene>
    <name evidence="13" type="ORF">EJB05_31506</name>
</gene>
<dbReference type="InterPro" id="IPR026960">
    <property type="entry name" value="RVT-Znf"/>
</dbReference>
<keyword evidence="9" id="KW-0325">Glycoprotein</keyword>
<dbReference type="FunFam" id="3.80.10.10:FF:001158">
    <property type="entry name" value="Leucine-rich repeat protein kinase family protein"/>
    <property type="match status" value="1"/>
</dbReference>
<keyword evidence="2" id="KW-0433">Leucine-rich repeat</keyword>
<feature type="domain" description="Protein kinase" evidence="12">
    <location>
        <begin position="837"/>
        <end position="971"/>
    </location>
</feature>
<organism evidence="13 14">
    <name type="scientific">Eragrostis curvula</name>
    <name type="common">weeping love grass</name>
    <dbReference type="NCBI Taxonomy" id="38414"/>
    <lineage>
        <taxon>Eukaryota</taxon>
        <taxon>Viridiplantae</taxon>
        <taxon>Streptophyta</taxon>
        <taxon>Embryophyta</taxon>
        <taxon>Tracheophyta</taxon>
        <taxon>Spermatophyta</taxon>
        <taxon>Magnoliopsida</taxon>
        <taxon>Liliopsida</taxon>
        <taxon>Poales</taxon>
        <taxon>Poaceae</taxon>
        <taxon>PACMAD clade</taxon>
        <taxon>Chloridoideae</taxon>
        <taxon>Eragrostideae</taxon>
        <taxon>Eragrostidinae</taxon>
        <taxon>Eragrostis</taxon>
    </lineage>
</organism>
<evidence type="ECO:0000256" key="10">
    <source>
        <dbReference type="PROSITE-ProRule" id="PRU10141"/>
    </source>
</evidence>
<keyword evidence="4" id="KW-0732">Signal</keyword>
<keyword evidence="10" id="KW-0067">ATP-binding</keyword>
<keyword evidence="7 11" id="KW-0472">Membrane</keyword>
<evidence type="ECO:0000256" key="3">
    <source>
        <dbReference type="ARBA" id="ARBA00022692"/>
    </source>
</evidence>
<dbReference type="InterPro" id="IPR050647">
    <property type="entry name" value="Plant_LRR-RLKs"/>
</dbReference>
<evidence type="ECO:0000256" key="7">
    <source>
        <dbReference type="ARBA" id="ARBA00023136"/>
    </source>
</evidence>